<feature type="non-terminal residue" evidence="1">
    <location>
        <position position="1"/>
    </location>
</feature>
<name>A0A381NM94_9ZZZZ</name>
<accession>A0A381NM94</accession>
<evidence type="ECO:0000313" key="1">
    <source>
        <dbReference type="EMBL" id="SUZ55650.1"/>
    </source>
</evidence>
<organism evidence="1">
    <name type="scientific">marine metagenome</name>
    <dbReference type="NCBI Taxonomy" id="408172"/>
    <lineage>
        <taxon>unclassified sequences</taxon>
        <taxon>metagenomes</taxon>
        <taxon>ecological metagenomes</taxon>
    </lineage>
</organism>
<sequence>VTQLLGMKTAIANKKRAAMRVSNMRLSNPPGMSVSARRACGFRDANRRPCLGRPSLWVTTLRHAELDSATRS</sequence>
<reference evidence="1" key="1">
    <citation type="submission" date="2018-05" db="EMBL/GenBank/DDBJ databases">
        <authorList>
            <person name="Lanie J.A."/>
            <person name="Ng W.-L."/>
            <person name="Kazmierczak K.M."/>
            <person name="Andrzejewski T.M."/>
            <person name="Davidsen T.M."/>
            <person name="Wayne K.J."/>
            <person name="Tettelin H."/>
            <person name="Glass J.I."/>
            <person name="Rusch D."/>
            <person name="Podicherti R."/>
            <person name="Tsui H.-C.T."/>
            <person name="Winkler M.E."/>
        </authorList>
    </citation>
    <scope>NUCLEOTIDE SEQUENCE</scope>
</reference>
<proteinExistence type="predicted"/>
<dbReference type="EMBL" id="UINC01000454">
    <property type="protein sequence ID" value="SUZ55650.1"/>
    <property type="molecule type" value="Genomic_DNA"/>
</dbReference>
<gene>
    <name evidence="1" type="ORF">METZ01_LOCUS8504</name>
</gene>
<dbReference type="AlphaFoldDB" id="A0A381NM94"/>
<protein>
    <submittedName>
        <fullName evidence="1">Uncharacterized protein</fullName>
    </submittedName>
</protein>